<protein>
    <submittedName>
        <fullName evidence="1">Uncharacterized protein</fullName>
    </submittedName>
</protein>
<accession>A0A2H3KIT1</accession>
<dbReference type="Proteomes" id="UP000220922">
    <property type="component" value="Unassembled WGS sequence"/>
</dbReference>
<comment type="caution">
    <text evidence="1">The sequence shown here is derived from an EMBL/GenBank/DDBJ whole genome shotgun (WGS) entry which is preliminary data.</text>
</comment>
<dbReference type="AlphaFoldDB" id="A0A2H3KIT1"/>
<sequence length="70" mass="8315">MEKLPEYRVYLLRCWQERSQKEPSQAKWNFTIEDPKTRQRHGFPDLDSLTAFLKTQLDCGSDGEEKNPEV</sequence>
<organism evidence="1 2">
    <name type="scientific">Candidatus Chloroploca asiatica</name>
    <dbReference type="NCBI Taxonomy" id="1506545"/>
    <lineage>
        <taxon>Bacteria</taxon>
        <taxon>Bacillati</taxon>
        <taxon>Chloroflexota</taxon>
        <taxon>Chloroflexia</taxon>
        <taxon>Chloroflexales</taxon>
        <taxon>Chloroflexineae</taxon>
        <taxon>Oscillochloridaceae</taxon>
        <taxon>Candidatus Chloroploca</taxon>
    </lineage>
</organism>
<name>A0A2H3KIT1_9CHLR</name>
<evidence type="ECO:0000313" key="1">
    <source>
        <dbReference type="EMBL" id="PDV97747.1"/>
    </source>
</evidence>
<keyword evidence="2" id="KW-1185">Reference proteome</keyword>
<proteinExistence type="predicted"/>
<dbReference type="EMBL" id="LYXE01000126">
    <property type="protein sequence ID" value="PDV97747.1"/>
    <property type="molecule type" value="Genomic_DNA"/>
</dbReference>
<gene>
    <name evidence="1" type="ORF">A9Q02_17810</name>
</gene>
<evidence type="ECO:0000313" key="2">
    <source>
        <dbReference type="Proteomes" id="UP000220922"/>
    </source>
</evidence>
<reference evidence="1 2" key="1">
    <citation type="submission" date="2016-05" db="EMBL/GenBank/DDBJ databases">
        <authorList>
            <person name="Lavstsen T."/>
            <person name="Jespersen J.S."/>
        </authorList>
    </citation>
    <scope>NUCLEOTIDE SEQUENCE [LARGE SCALE GENOMIC DNA]</scope>
    <source>
        <strain evidence="1 2">B7-9</strain>
    </source>
</reference>
<dbReference type="OrthoDB" id="163712at2"/>
<dbReference type="RefSeq" id="WP_097654172.1">
    <property type="nucleotide sequence ID" value="NZ_LYXE01000126.1"/>
</dbReference>